<dbReference type="PIRSF" id="PIRSF000437">
    <property type="entry name" value="GPAT_DHAPAT"/>
    <property type="match status" value="1"/>
</dbReference>
<feature type="domain" description="Phospholipid/glycerol acyltransferase" evidence="7">
    <location>
        <begin position="130"/>
        <end position="259"/>
    </location>
</feature>
<dbReference type="EMBL" id="JAFNEN010000056">
    <property type="protein sequence ID" value="KAG8197369.1"/>
    <property type="molecule type" value="Genomic_DNA"/>
</dbReference>
<evidence type="ECO:0000313" key="9">
    <source>
        <dbReference type="Proteomes" id="UP000827092"/>
    </source>
</evidence>
<dbReference type="GO" id="GO:0031966">
    <property type="term" value="C:mitochondrial membrane"/>
    <property type="evidence" value="ECO:0007669"/>
    <property type="project" value="TreeGrafter"/>
</dbReference>
<dbReference type="Pfam" id="PF19277">
    <property type="entry name" value="GPAT_C"/>
    <property type="match status" value="1"/>
</dbReference>
<name>A0AAV6VL22_9ARAC</name>
<evidence type="ECO:0000256" key="5">
    <source>
        <dbReference type="ARBA" id="ARBA00023315"/>
    </source>
</evidence>
<evidence type="ECO:0000256" key="2">
    <source>
        <dbReference type="ARBA" id="ARBA00007937"/>
    </source>
</evidence>
<evidence type="ECO:0000259" key="7">
    <source>
        <dbReference type="SMART" id="SM00563"/>
    </source>
</evidence>
<dbReference type="SMART" id="SM00563">
    <property type="entry name" value="PlsC"/>
    <property type="match status" value="1"/>
</dbReference>
<keyword evidence="3 6" id="KW-0808">Transferase</keyword>
<evidence type="ECO:0000313" key="8">
    <source>
        <dbReference type="EMBL" id="KAG8197369.1"/>
    </source>
</evidence>
<dbReference type="SUPFAM" id="SSF69593">
    <property type="entry name" value="Glycerol-3-phosphate (1)-acyltransferase"/>
    <property type="match status" value="1"/>
</dbReference>
<dbReference type="Proteomes" id="UP000827092">
    <property type="component" value="Unassembled WGS sequence"/>
</dbReference>
<evidence type="ECO:0000256" key="4">
    <source>
        <dbReference type="ARBA" id="ARBA00023136"/>
    </source>
</evidence>
<dbReference type="InterPro" id="IPR041728">
    <property type="entry name" value="GPAT/DHAPAT_LPLAT"/>
</dbReference>
<dbReference type="GO" id="GO:0004366">
    <property type="term" value="F:glycerol-3-phosphate O-acyltransferase activity"/>
    <property type="evidence" value="ECO:0007669"/>
    <property type="project" value="TreeGrafter"/>
</dbReference>
<dbReference type="GO" id="GO:0012505">
    <property type="term" value="C:endomembrane system"/>
    <property type="evidence" value="ECO:0007669"/>
    <property type="project" value="UniProtKB-SubCell"/>
</dbReference>
<comment type="subcellular location">
    <subcellularLocation>
        <location evidence="1">Endomembrane system</location>
        <topology evidence="1">Peripheral membrane protein</topology>
    </subcellularLocation>
</comment>
<dbReference type="InterPro" id="IPR045520">
    <property type="entry name" value="GPAT/DHAPAT_C"/>
</dbReference>
<accession>A0AAV6VL22</accession>
<keyword evidence="9" id="KW-1185">Reference proteome</keyword>
<evidence type="ECO:0000256" key="1">
    <source>
        <dbReference type="ARBA" id="ARBA00004184"/>
    </source>
</evidence>
<evidence type="ECO:0000256" key="6">
    <source>
        <dbReference type="PIRNR" id="PIRNR000437"/>
    </source>
</evidence>
<protein>
    <recommendedName>
        <fullName evidence="7">Phospholipid/glycerol acyltransferase domain-containing protein</fullName>
    </recommendedName>
</protein>
<gene>
    <name evidence="8" type="ORF">JTE90_013495</name>
</gene>
<dbReference type="GO" id="GO:0008654">
    <property type="term" value="P:phospholipid biosynthetic process"/>
    <property type="evidence" value="ECO:0007669"/>
    <property type="project" value="TreeGrafter"/>
</dbReference>
<sequence>MSILNGDTFVDILDDRRKGSDLGWALKKWEVPPCRYSLQRTPQQIREYVLKGEKLQKVVERLSRETDTPEPELNERASKIMDEMCHEFDFKVIRFFGFTLSKFMKSVYGKILVNRKGVEKIGGISTQYPILYLPTHRSYSDFLLVSYVCFYFNLPMPVIAAGLDFLGLKFLSFLLRGAGAFFIRRSLGDDPLYRYIFLFYIQAHIEGADFPMEFFIEGTRSRSAKSLVPKIGMLQAILDLYFGSRVPDITVVPISISYDRTLEETLYAYELLGVPKPKESTTGLIKARRVMSDYYGNVYVRFGDPISVKEYFRKYDRSSHNLHPRDWSIRKGKSEHECTSDLANYVVHMHQCNLLQSPFPLMCLVLASRPLVEFDVLVDQVSWLEALVRRSGATIYVGAGSLSRDLQEQMQLHSNIVQMSENFQVEFKPVACAKPEVDGQVPRLDRHTLAHALPAMFAYHYGCQALQLISHACMVCLCVSKGSTSSDSLFERYKVLRHLLQREFVFERNCIQKDIEHAVDSLKAENILCEDETKWRVASREKVEFLGSLLLPFIQAYYLICKYLSMLNGKAQVPSRSQLAKECQGFIEYSIRHGTLGDYRCLSMDIVNNCIAFLVNQTAIPGSPKNDCTADPVGISNILKELEYFLPVQPEKKEFRYPVPISKL</sequence>
<dbReference type="AlphaFoldDB" id="A0AAV6VL22"/>
<comment type="similarity">
    <text evidence="2 6">Belongs to the GPAT/DAPAT family.</text>
</comment>
<proteinExistence type="inferred from homology"/>
<comment type="caution">
    <text evidence="8">The sequence shown here is derived from an EMBL/GenBank/DDBJ whole genome shotgun (WGS) entry which is preliminary data.</text>
</comment>
<dbReference type="Pfam" id="PF01553">
    <property type="entry name" value="Acyltransferase"/>
    <property type="match status" value="1"/>
</dbReference>
<keyword evidence="5 6" id="KW-0012">Acyltransferase</keyword>
<dbReference type="GO" id="GO:0019432">
    <property type="term" value="P:triglyceride biosynthetic process"/>
    <property type="evidence" value="ECO:0007669"/>
    <property type="project" value="TreeGrafter"/>
</dbReference>
<reference evidence="8 9" key="1">
    <citation type="journal article" date="2022" name="Nat. Ecol. Evol.">
        <title>A masculinizing supergene underlies an exaggerated male reproductive morph in a spider.</title>
        <authorList>
            <person name="Hendrickx F."/>
            <person name="De Corte Z."/>
            <person name="Sonet G."/>
            <person name="Van Belleghem S.M."/>
            <person name="Kostlbacher S."/>
            <person name="Vangestel C."/>
        </authorList>
    </citation>
    <scope>NUCLEOTIDE SEQUENCE [LARGE SCALE GENOMIC DNA]</scope>
    <source>
        <strain evidence="8">W744_W776</strain>
    </source>
</reference>
<dbReference type="GO" id="GO:0016287">
    <property type="term" value="F:glycerone-phosphate O-acyltransferase activity"/>
    <property type="evidence" value="ECO:0007669"/>
    <property type="project" value="TreeGrafter"/>
</dbReference>
<dbReference type="PANTHER" id="PTHR12563">
    <property type="entry name" value="GLYCEROL-3-PHOSPHATE ACYLTRANSFERASE"/>
    <property type="match status" value="1"/>
</dbReference>
<dbReference type="CDD" id="cd07993">
    <property type="entry name" value="LPLAT_DHAPAT-like"/>
    <property type="match status" value="1"/>
</dbReference>
<dbReference type="GO" id="GO:0008611">
    <property type="term" value="P:ether lipid biosynthetic process"/>
    <property type="evidence" value="ECO:0007669"/>
    <property type="project" value="TreeGrafter"/>
</dbReference>
<dbReference type="GO" id="GO:0005778">
    <property type="term" value="C:peroxisomal membrane"/>
    <property type="evidence" value="ECO:0007669"/>
    <property type="project" value="TreeGrafter"/>
</dbReference>
<evidence type="ECO:0000256" key="3">
    <source>
        <dbReference type="ARBA" id="ARBA00022679"/>
    </source>
</evidence>
<dbReference type="InterPro" id="IPR022284">
    <property type="entry name" value="GPAT/DHAPAT"/>
</dbReference>
<dbReference type="InterPro" id="IPR002123">
    <property type="entry name" value="Plipid/glycerol_acylTrfase"/>
</dbReference>
<keyword evidence="4" id="KW-0472">Membrane</keyword>
<dbReference type="GO" id="GO:0006631">
    <property type="term" value="P:fatty acid metabolic process"/>
    <property type="evidence" value="ECO:0007669"/>
    <property type="project" value="TreeGrafter"/>
</dbReference>
<organism evidence="8 9">
    <name type="scientific">Oedothorax gibbosus</name>
    <dbReference type="NCBI Taxonomy" id="931172"/>
    <lineage>
        <taxon>Eukaryota</taxon>
        <taxon>Metazoa</taxon>
        <taxon>Ecdysozoa</taxon>
        <taxon>Arthropoda</taxon>
        <taxon>Chelicerata</taxon>
        <taxon>Arachnida</taxon>
        <taxon>Araneae</taxon>
        <taxon>Araneomorphae</taxon>
        <taxon>Entelegynae</taxon>
        <taxon>Araneoidea</taxon>
        <taxon>Linyphiidae</taxon>
        <taxon>Erigoninae</taxon>
        <taxon>Oedothorax</taxon>
    </lineage>
</organism>
<dbReference type="PANTHER" id="PTHR12563:SF17">
    <property type="entry name" value="DIHYDROXYACETONE PHOSPHATE ACYLTRANSFERASE"/>
    <property type="match status" value="1"/>
</dbReference>